<dbReference type="GO" id="GO:0006406">
    <property type="term" value="P:mRNA export from nucleus"/>
    <property type="evidence" value="ECO:0007669"/>
    <property type="project" value="TreeGrafter"/>
</dbReference>
<dbReference type="PANTHER" id="PTHR18898">
    <property type="entry name" value="NUCLEOPROTEIN TPR-RELATED"/>
    <property type="match status" value="1"/>
</dbReference>
<evidence type="ECO:0000313" key="7">
    <source>
        <dbReference type="EMBL" id="KAF0764334.1"/>
    </source>
</evidence>
<evidence type="ECO:0000313" key="8">
    <source>
        <dbReference type="Proteomes" id="UP000478052"/>
    </source>
</evidence>
<feature type="coiled-coil region" evidence="4">
    <location>
        <begin position="330"/>
        <end position="406"/>
    </location>
</feature>
<feature type="compositionally biased region" description="Polar residues" evidence="5">
    <location>
        <begin position="1867"/>
        <end position="1877"/>
    </location>
</feature>
<feature type="coiled-coil region" evidence="4">
    <location>
        <begin position="1331"/>
        <end position="1473"/>
    </location>
</feature>
<name>A0A6G0Z1A7_APHCR</name>
<feature type="coiled-coil region" evidence="4">
    <location>
        <begin position="161"/>
        <end position="213"/>
    </location>
</feature>
<keyword evidence="2 4" id="KW-0175">Coiled coil</keyword>
<feature type="compositionally biased region" description="Polar residues" evidence="5">
    <location>
        <begin position="1794"/>
        <end position="1816"/>
    </location>
</feature>
<feature type="region of interest" description="Disordered" evidence="5">
    <location>
        <begin position="1483"/>
        <end position="1517"/>
    </location>
</feature>
<dbReference type="InterPro" id="IPR057974">
    <property type="entry name" value="NUA/TPR/MLP1-2-like_dom"/>
</dbReference>
<keyword evidence="8" id="KW-1185">Reference proteome</keyword>
<dbReference type="OrthoDB" id="343070at2759"/>
<comment type="subcellular location">
    <subcellularLocation>
        <location evidence="1">Nucleus</location>
    </subcellularLocation>
</comment>
<feature type="compositionally biased region" description="Polar residues" evidence="5">
    <location>
        <begin position="1731"/>
        <end position="1759"/>
    </location>
</feature>
<feature type="compositionally biased region" description="Acidic residues" evidence="5">
    <location>
        <begin position="2071"/>
        <end position="2084"/>
    </location>
</feature>
<gene>
    <name evidence="7" type="ORF">FWK35_00005919</name>
</gene>
<dbReference type="PANTHER" id="PTHR18898:SF2">
    <property type="entry name" value="NUCLEOPROTEIN TPR"/>
    <property type="match status" value="1"/>
</dbReference>
<comment type="caution">
    <text evidence="7">The sequence shown here is derived from an EMBL/GenBank/DDBJ whole genome shotgun (WGS) entry which is preliminary data.</text>
</comment>
<dbReference type="Proteomes" id="UP000478052">
    <property type="component" value="Unassembled WGS sequence"/>
</dbReference>
<protein>
    <submittedName>
        <fullName evidence="7">Nucleoprotein TPR-like isoform X1</fullName>
    </submittedName>
</protein>
<accession>A0A6G0Z1A7</accession>
<reference evidence="7 8" key="1">
    <citation type="submission" date="2019-08" db="EMBL/GenBank/DDBJ databases">
        <title>Whole genome of Aphis craccivora.</title>
        <authorList>
            <person name="Voronova N.V."/>
            <person name="Shulinski R.S."/>
            <person name="Bandarenka Y.V."/>
            <person name="Zhorov D.G."/>
            <person name="Warner D."/>
        </authorList>
    </citation>
    <scope>NUCLEOTIDE SEQUENCE [LARGE SCALE GENOMIC DNA]</scope>
    <source>
        <strain evidence="7">180601</strain>
        <tissue evidence="7">Whole Body</tissue>
    </source>
</reference>
<feature type="coiled-coil region" evidence="4">
    <location>
        <begin position="953"/>
        <end position="1005"/>
    </location>
</feature>
<feature type="region of interest" description="Disordered" evidence="5">
    <location>
        <begin position="1681"/>
        <end position="1700"/>
    </location>
</feature>
<dbReference type="EMBL" id="VUJU01001661">
    <property type="protein sequence ID" value="KAF0764334.1"/>
    <property type="molecule type" value="Genomic_DNA"/>
</dbReference>
<evidence type="ECO:0000256" key="1">
    <source>
        <dbReference type="ARBA" id="ARBA00004123"/>
    </source>
</evidence>
<feature type="compositionally biased region" description="Polar residues" evidence="5">
    <location>
        <begin position="2085"/>
        <end position="2094"/>
    </location>
</feature>
<feature type="coiled-coil region" evidence="4">
    <location>
        <begin position="767"/>
        <end position="924"/>
    </location>
</feature>
<feature type="compositionally biased region" description="Polar residues" evidence="5">
    <location>
        <begin position="1840"/>
        <end position="1860"/>
    </location>
</feature>
<evidence type="ECO:0000256" key="5">
    <source>
        <dbReference type="SAM" id="MobiDB-lite"/>
    </source>
</evidence>
<feature type="compositionally biased region" description="Basic and acidic residues" evidence="5">
    <location>
        <begin position="2095"/>
        <end position="2104"/>
    </location>
</feature>
<feature type="coiled-coil region" evidence="4">
    <location>
        <begin position="1204"/>
        <end position="1241"/>
    </location>
</feature>
<feature type="region of interest" description="Disordered" evidence="5">
    <location>
        <begin position="1552"/>
        <end position="1638"/>
    </location>
</feature>
<feature type="region of interest" description="Disordered" evidence="5">
    <location>
        <begin position="1709"/>
        <end position="1877"/>
    </location>
</feature>
<feature type="compositionally biased region" description="Low complexity" evidence="5">
    <location>
        <begin position="1555"/>
        <end position="1577"/>
    </location>
</feature>
<dbReference type="Pfam" id="PF25785">
    <property type="entry name" value="TPR"/>
    <property type="match status" value="1"/>
</dbReference>
<feature type="compositionally biased region" description="Polar residues" evidence="5">
    <location>
        <begin position="1578"/>
        <end position="1638"/>
    </location>
</feature>
<feature type="coiled-coil region" evidence="4">
    <location>
        <begin position="564"/>
        <end position="661"/>
    </location>
</feature>
<feature type="coiled-coil region" evidence="4">
    <location>
        <begin position="459"/>
        <end position="515"/>
    </location>
</feature>
<feature type="region of interest" description="Disordered" evidence="5">
    <location>
        <begin position="1903"/>
        <end position="1935"/>
    </location>
</feature>
<feature type="compositionally biased region" description="Basic and acidic residues" evidence="5">
    <location>
        <begin position="1780"/>
        <end position="1790"/>
    </location>
</feature>
<evidence type="ECO:0000259" key="6">
    <source>
        <dbReference type="Pfam" id="PF25785"/>
    </source>
</evidence>
<feature type="region of interest" description="Disordered" evidence="5">
    <location>
        <begin position="2068"/>
        <end position="2130"/>
    </location>
</feature>
<dbReference type="GO" id="GO:1901673">
    <property type="term" value="P:regulation of mitotic spindle assembly"/>
    <property type="evidence" value="ECO:0007669"/>
    <property type="project" value="TreeGrafter"/>
</dbReference>
<evidence type="ECO:0000256" key="2">
    <source>
        <dbReference type="ARBA" id="ARBA00023054"/>
    </source>
</evidence>
<dbReference type="GO" id="GO:0005643">
    <property type="term" value="C:nuclear pore"/>
    <property type="evidence" value="ECO:0007669"/>
    <property type="project" value="TreeGrafter"/>
</dbReference>
<evidence type="ECO:0000256" key="3">
    <source>
        <dbReference type="ARBA" id="ARBA00023242"/>
    </source>
</evidence>
<feature type="coiled-coil region" evidence="4">
    <location>
        <begin position="249"/>
        <end position="276"/>
    </location>
</feature>
<organism evidence="7 8">
    <name type="scientific">Aphis craccivora</name>
    <name type="common">Cowpea aphid</name>
    <dbReference type="NCBI Taxonomy" id="307492"/>
    <lineage>
        <taxon>Eukaryota</taxon>
        <taxon>Metazoa</taxon>
        <taxon>Ecdysozoa</taxon>
        <taxon>Arthropoda</taxon>
        <taxon>Hexapoda</taxon>
        <taxon>Insecta</taxon>
        <taxon>Pterygota</taxon>
        <taxon>Neoptera</taxon>
        <taxon>Paraneoptera</taxon>
        <taxon>Hemiptera</taxon>
        <taxon>Sternorrhyncha</taxon>
        <taxon>Aphidomorpha</taxon>
        <taxon>Aphidoidea</taxon>
        <taxon>Aphididae</taxon>
        <taxon>Aphidini</taxon>
        <taxon>Aphis</taxon>
        <taxon>Aphis</taxon>
    </lineage>
</organism>
<feature type="coiled-coil region" evidence="4">
    <location>
        <begin position="1121"/>
        <end position="1151"/>
    </location>
</feature>
<dbReference type="GO" id="GO:0017056">
    <property type="term" value="F:structural constituent of nuclear pore"/>
    <property type="evidence" value="ECO:0007669"/>
    <property type="project" value="TreeGrafter"/>
</dbReference>
<proteinExistence type="predicted"/>
<feature type="compositionally biased region" description="Polar residues" evidence="5">
    <location>
        <begin position="1903"/>
        <end position="1923"/>
    </location>
</feature>
<feature type="compositionally biased region" description="Low complexity" evidence="5">
    <location>
        <begin position="1716"/>
        <end position="1730"/>
    </location>
</feature>
<evidence type="ECO:0000256" key="4">
    <source>
        <dbReference type="SAM" id="Coils"/>
    </source>
</evidence>
<feature type="compositionally biased region" description="Polar residues" evidence="5">
    <location>
        <begin position="1483"/>
        <end position="1493"/>
    </location>
</feature>
<feature type="domain" description="NUA/TPR/MLP1-2-like" evidence="6">
    <location>
        <begin position="394"/>
        <end position="483"/>
    </location>
</feature>
<sequence>MMVNVASLVNSILADDGYNGLSDDTKSKFEEYLRNPNTSRNEIGTNTSSEIRNLPEIDFDLLNNSTSIREAKFLELQKEIDTVNEQFKNTLKQKHDLMLHNDSLSKNLHEAEIKERMTKMDDGLLQLKINALNESLLKCTNKFSNLHSKYHKEIKELKPDLDNKKAEVLMLKNDVNLLQIKSKNQEDTINIMKREIEDLNQIHKNEVEHIKEELTNNECLLNHYKDCYENELEQTKKLTIDILENRDYVSTLTSSLDDLEKKYSTLTNDHRQYKITSEHTIRILKNKLDASEEIVKQLLPVNPDNPNYLINKGTTITDVYAIYKETCLNLQDTTLELEHCKRNFNILEEQIKNAAPEVDKMEKDLIESNEKVKQLCDTISRLELKLKDVNTQLELSNSKCDQLSKDNEKLRGIEDDLSKQVCFLLRNNQCHTRFENRNVGKDMSPQSIISNNYVTFENIQGLQKQNKKLLEVLRSLSKANDEQDIKLIKDLKDEIHVLKDKLETQTQLINQQKEKITQIQSSELNPKLTVQLNNEEQNKIQGPTKTTLENADEESALLVENIEYFSLVRELNAANITIKQLKEKLESNSVARIRLDQHVQELNLQINELLENIKTSNIKHSENAENIDNLNGKILSLETENQEMKIEIDKIKSQSNILKKDNDSLYISNMNYSRELRQKTELQKEFEKTLTSQLDSLIINWNLTLAYIAETDYDKVKFKEEYKKLTKTLKDVRDTLLLKLEAIDDLSTFKEMSRSRTNSFSLCTDERSNFQSVVNKLEHEVKNLKSKLNESDQLKNQLKSELNVTKQLYKSLEENLKKMSEYSSQLENEREIKKKEYLEKDQQLSHAVQELSEFNLSQKDNINKLQNQLLEYEMKHNKILEELESAKDHSDELLKNISKQNNTILTLEEELKKSINDKDRLEKGLNHKLAHYKYKLERFDALELFNTTKSAEIDHLKNQKAAMEKSIEEIKEMHNLQLKKLDDEINSLKETIKRWQFENELLSEQFKTTTFELINQERLNNSKVSDKDDSFNNTSLGTNSVDKQFMKMANLINILKDEKNSIILEFNETIAECNKLKSDLHYKSKVIDDMQTQMKELRQLHTSGSVMNNDHSKILEKIELCNQIEEKSKILEEKNVLLTNQLKELQELDTKKTAEICALKEDMSGMQSEIDQKTSEVLSVTKNLSRWKERSNGTHSDAEFKQLLNTLEREKGKMATALDQLKSMKSDKSCLEELLKKLETDHSEELNIAKQEILKLKTKIVSTNKAMETFKNIIKSYRQKLSDVASEIYKVKVLARRYKHQSEELNNALSTERSSWQTKFDELQQGGSKMSLDLEERKKLIEQVKQEQKAEFESIINEHKAKVLEAEAGLNAARSEVKDTKAKSEDKEMRAKQLLQHVRSRIQNLTRELDTTKKQRDGLIARLDQAENGSRMQEFQVQISRIEAENRKLIAEKEQITAEKDRLSHDIQMLNHRVTALMRQFSNQQVKPSTSTGPDKLAVEPPTANIKPLGPAVNKPQTVHQSVTVNPWRSAAAETPLASIKPMTMQPRSVVVLPTSQTSSTSSQSSMSGTSSSTTITVHPQQPQSVDISSSGGNALDSSEANSTAQSRHLTSSTLVQHVEGSESTPTVSDSNETTAATPPSILPLQQLIGNAATPSVTAAQASPAISIALVVPQGREQVQTTVSQPTTVSVSTVSPSQSQLDRYSVQNENGQAMESSNSNIASSSAPGPSTESEPSVVTACTSGPSCSSLDTTTHSNSTQRKRKADLLVTSYMKRSKSFMPREENRREMEYEAPTSSQRDSEVSNSYIGPESNPQDNNKEVEASTDMEVTSEATHENNEVDLTSQECTADTNNMNETNDIQNEESEQITGENTPEHSSNAEATAMAIIEEDSPEIIHFQEFQNTPVSSASCEETKTTDNVTSDAESRENESDSTPIESQAGIYIVYIISGSQPFCFHVPSTHITSRNNTSISNFEGGFRWKSEYPWCIVEVKTMASEVNFAELHRFYACEKNPATVVELGPSSALDTVGVSQSTETAETDTLDLEQETIEILSSENEEETVEIKSIHDIEEPQNDDSPDQEQEQEVISVTSSPSKDNEAVREESPVAGPSGVTSDSSANERKPITWNESP</sequence>
<keyword evidence="3" id="KW-0539">Nucleus</keyword>